<accession>A0A9W7F6Y5</accession>
<dbReference type="Gene3D" id="3.30.200.20">
    <property type="entry name" value="Phosphorylase Kinase, domain 1"/>
    <property type="match status" value="1"/>
</dbReference>
<dbReference type="SMART" id="SM00220">
    <property type="entry name" value="S_TKc"/>
    <property type="match status" value="1"/>
</dbReference>
<protein>
    <submittedName>
        <fullName evidence="4">Uncharacterized protein</fullName>
    </submittedName>
</protein>
<dbReference type="SMART" id="SM00332">
    <property type="entry name" value="PP2Cc"/>
    <property type="match status" value="1"/>
</dbReference>
<dbReference type="Gene3D" id="3.60.40.10">
    <property type="entry name" value="PPM-type phosphatase domain"/>
    <property type="match status" value="1"/>
</dbReference>
<dbReference type="PANTHER" id="PTHR47992">
    <property type="entry name" value="PROTEIN PHOSPHATASE"/>
    <property type="match status" value="1"/>
</dbReference>
<dbReference type="InterPro" id="IPR001932">
    <property type="entry name" value="PPM-type_phosphatase-like_dom"/>
</dbReference>
<sequence length="778" mass="86537">MVGTYGTNLSPSSLPPPPSPRPITPQPIHSLSTIHSSPYTRLKVLIPRTSSFLPSPPPLHLLDYAYTPPTYSYTSPPFSSGSFGTIYRAFSLKLNRTVILKSVTFGENNDTRSYSNEVRIHSELNHPSIVTYIDSFIKDSLGWIVLSDSGIDLRQIIYEKVELDGGVMWCANGVWRMLRFEAEGIYEGERGKFLPRPGSRNRASNVLKKLLKNLTTATSYLHTLSSVHLDIKPSNIFCNYTSPSTIETVTCLLGDFGSGMKMIEGEMIDVEELKDITREYAPPEVVYPSGRGGVDLRKYDSWSLGVTILELLLGTPNVFSIDSRTEAVIELKMRGEKNSEIERVKYLAGLADYCLYDPSVDENLFWPSTTSTSSSSMVSKSCTLIDFKNALHQRDSLQIGFNSLTSEKLLNLIWRLLQYDPGKRMSVGEAVNHPYFGEFREEEKEAISKALEVRSKKHTITEEKGPQVKRFKCPGCDKSFGDWNSCHVHVNSRKHGSRCIYEYDGRGGVKCLSAHVFLPVESESGFCDIQGRRNVIEDFHSTQFHVSGVKYYGLFDGHNGNLASKFSARNLYEEIESEFDGGRLTEDFVRSAFKTHNKKLKTLHPHDTSGSTATIFLTHLKPNRVLIANVGDSRAILCDFNGNVIKQLTVDHTPSNPSERERVISEGGLVENVGGIERVDGRLAVSRSFGDVDITGVSEIPFVRSFEVEEECGNAPCFAIVATDGLWDVVDNKDAGKIAAATIKKEIGAQEAAEILTEEAWVRGSKDNAAVLVVKLFE</sequence>
<dbReference type="Gene3D" id="1.10.510.10">
    <property type="entry name" value="Transferase(Phosphotransferase) domain 1"/>
    <property type="match status" value="1"/>
</dbReference>
<feature type="domain" description="PPM-type phosphatase" evidence="3">
    <location>
        <begin position="523"/>
        <end position="776"/>
    </location>
</feature>
<comment type="caution">
    <text evidence="4">The sequence shown here is derived from an EMBL/GenBank/DDBJ whole genome shotgun (WGS) entry which is preliminary data.</text>
</comment>
<reference evidence="5" key="1">
    <citation type="journal article" date="2023" name="Commun. Biol.">
        <title>Genome analysis of Parmales, the sister group of diatoms, reveals the evolutionary specialization of diatoms from phago-mixotrophs to photoautotrophs.</title>
        <authorList>
            <person name="Ban H."/>
            <person name="Sato S."/>
            <person name="Yoshikawa S."/>
            <person name="Yamada K."/>
            <person name="Nakamura Y."/>
            <person name="Ichinomiya M."/>
            <person name="Sato N."/>
            <person name="Blanc-Mathieu R."/>
            <person name="Endo H."/>
            <person name="Kuwata A."/>
            <person name="Ogata H."/>
        </authorList>
    </citation>
    <scope>NUCLEOTIDE SEQUENCE [LARGE SCALE GENOMIC DNA]</scope>
    <source>
        <strain evidence="5">NIES 3700</strain>
    </source>
</reference>
<dbReference type="AlphaFoldDB" id="A0A9W7F6Y5"/>
<feature type="compositionally biased region" description="Pro residues" evidence="1">
    <location>
        <begin position="13"/>
        <end position="25"/>
    </location>
</feature>
<organism evidence="4 5">
    <name type="scientific">Triparma laevis f. longispina</name>
    <dbReference type="NCBI Taxonomy" id="1714387"/>
    <lineage>
        <taxon>Eukaryota</taxon>
        <taxon>Sar</taxon>
        <taxon>Stramenopiles</taxon>
        <taxon>Ochrophyta</taxon>
        <taxon>Bolidophyceae</taxon>
        <taxon>Parmales</taxon>
        <taxon>Triparmaceae</taxon>
        <taxon>Triparma</taxon>
    </lineage>
</organism>
<dbReference type="GO" id="GO:0004672">
    <property type="term" value="F:protein kinase activity"/>
    <property type="evidence" value="ECO:0007669"/>
    <property type="project" value="InterPro"/>
</dbReference>
<dbReference type="InterPro" id="IPR036457">
    <property type="entry name" value="PPM-type-like_dom_sf"/>
</dbReference>
<dbReference type="GO" id="GO:0005524">
    <property type="term" value="F:ATP binding"/>
    <property type="evidence" value="ECO:0007669"/>
    <property type="project" value="InterPro"/>
</dbReference>
<dbReference type="CDD" id="cd00143">
    <property type="entry name" value="PP2Cc"/>
    <property type="match status" value="1"/>
</dbReference>
<dbReference type="GO" id="GO:0004722">
    <property type="term" value="F:protein serine/threonine phosphatase activity"/>
    <property type="evidence" value="ECO:0007669"/>
    <property type="project" value="InterPro"/>
</dbReference>
<dbReference type="InterPro" id="IPR013087">
    <property type="entry name" value="Znf_C2H2_type"/>
</dbReference>
<feature type="domain" description="Protein kinase" evidence="2">
    <location>
        <begin position="72"/>
        <end position="436"/>
    </location>
</feature>
<evidence type="ECO:0000259" key="2">
    <source>
        <dbReference type="PROSITE" id="PS50011"/>
    </source>
</evidence>
<dbReference type="InterPro" id="IPR000719">
    <property type="entry name" value="Prot_kinase_dom"/>
</dbReference>
<evidence type="ECO:0000256" key="1">
    <source>
        <dbReference type="SAM" id="MobiDB-lite"/>
    </source>
</evidence>
<dbReference type="SUPFAM" id="SSF81606">
    <property type="entry name" value="PP2C-like"/>
    <property type="match status" value="1"/>
</dbReference>
<dbReference type="Pfam" id="PF00069">
    <property type="entry name" value="Pkinase"/>
    <property type="match status" value="1"/>
</dbReference>
<gene>
    <name evidence="4" type="ORF">TrLO_g8897</name>
</gene>
<dbReference type="InterPro" id="IPR015655">
    <property type="entry name" value="PP2C"/>
</dbReference>
<evidence type="ECO:0000313" key="4">
    <source>
        <dbReference type="EMBL" id="GMI03064.1"/>
    </source>
</evidence>
<keyword evidence="5" id="KW-1185">Reference proteome</keyword>
<dbReference type="InterPro" id="IPR011009">
    <property type="entry name" value="Kinase-like_dom_sf"/>
</dbReference>
<dbReference type="Pfam" id="PF00481">
    <property type="entry name" value="PP2C"/>
    <property type="match status" value="1"/>
</dbReference>
<name>A0A9W7F6Y5_9STRA</name>
<evidence type="ECO:0000259" key="3">
    <source>
        <dbReference type="PROSITE" id="PS51746"/>
    </source>
</evidence>
<dbReference type="EMBL" id="BRXW01000052">
    <property type="protein sequence ID" value="GMI03064.1"/>
    <property type="molecule type" value="Genomic_DNA"/>
</dbReference>
<proteinExistence type="predicted"/>
<dbReference type="SUPFAM" id="SSF56112">
    <property type="entry name" value="Protein kinase-like (PK-like)"/>
    <property type="match status" value="1"/>
</dbReference>
<evidence type="ECO:0000313" key="5">
    <source>
        <dbReference type="Proteomes" id="UP001165122"/>
    </source>
</evidence>
<dbReference type="OrthoDB" id="10264738at2759"/>
<dbReference type="PROSITE" id="PS00028">
    <property type="entry name" value="ZINC_FINGER_C2H2_1"/>
    <property type="match status" value="1"/>
</dbReference>
<dbReference type="Proteomes" id="UP001165122">
    <property type="component" value="Unassembled WGS sequence"/>
</dbReference>
<dbReference type="PROSITE" id="PS51746">
    <property type="entry name" value="PPM_2"/>
    <property type="match status" value="1"/>
</dbReference>
<dbReference type="CDD" id="cd00180">
    <property type="entry name" value="PKc"/>
    <property type="match status" value="1"/>
</dbReference>
<dbReference type="PROSITE" id="PS50011">
    <property type="entry name" value="PROTEIN_KINASE_DOM"/>
    <property type="match status" value="1"/>
</dbReference>
<feature type="region of interest" description="Disordered" evidence="1">
    <location>
        <begin position="1"/>
        <end position="28"/>
    </location>
</feature>